<dbReference type="EMBL" id="LROM01000066">
    <property type="protein sequence ID" value="OFA05374.1"/>
    <property type="molecule type" value="Genomic_DNA"/>
</dbReference>
<dbReference type="OrthoDB" id="8779000at2"/>
<reference evidence="3" key="1">
    <citation type="journal article" date="2016" name="Front. Microbiol.">
        <title>Molecular Keys to the Janthinobacterium and Duganella spp. Interaction with the Plant Pathogen Fusarium graminearum.</title>
        <authorList>
            <person name="Haack F.S."/>
            <person name="Poehlein A."/>
            <person name="Kroger C."/>
            <person name="Voigt C.A."/>
            <person name="Piepenbring M."/>
            <person name="Bode H.B."/>
            <person name="Daniel R."/>
            <person name="Schafer W."/>
            <person name="Streit W.R."/>
        </authorList>
    </citation>
    <scope>NUCLEOTIDE SEQUENCE [LARGE SCALE GENOMIC DNA]</scope>
    <source>
        <strain evidence="3">T54</strain>
    </source>
</reference>
<gene>
    <name evidence="2" type="ORF">DUPY_14880</name>
</gene>
<dbReference type="AlphaFoldDB" id="A0A1E7WZN7"/>
<sequence>MGSSLQKLFLSALLVAHTGLSSASVGTPTPAAESSKPAAVRSSFVTLDIPYEPTYDPTAGGIGLFISKNLFEVQAPPNYALTGKMGATINALYSLGDATEGDAYMDITFDVLLPHCDFCGPFASDLVSTGRDGLLTRTDGGMQFVANESAASGMYSRVLVYNIVVASLPAWSGYIQFQSMTFTAETVALPLAASPVPELPPAALFGLGLFALGIAARAKSRKRLPDSAVSK</sequence>
<evidence type="ECO:0008006" key="4">
    <source>
        <dbReference type="Google" id="ProtNLM"/>
    </source>
</evidence>
<accession>A0A1E7WZN7</accession>
<keyword evidence="3" id="KW-1185">Reference proteome</keyword>
<evidence type="ECO:0000256" key="1">
    <source>
        <dbReference type="SAM" id="SignalP"/>
    </source>
</evidence>
<dbReference type="PATRIC" id="fig|762836.4.peg.1556"/>
<evidence type="ECO:0000313" key="3">
    <source>
        <dbReference type="Proteomes" id="UP000175989"/>
    </source>
</evidence>
<proteinExistence type="predicted"/>
<organism evidence="2 3">
    <name type="scientific">Duganella phyllosphaerae</name>
    <dbReference type="NCBI Taxonomy" id="762836"/>
    <lineage>
        <taxon>Bacteria</taxon>
        <taxon>Pseudomonadati</taxon>
        <taxon>Pseudomonadota</taxon>
        <taxon>Betaproteobacteria</taxon>
        <taxon>Burkholderiales</taxon>
        <taxon>Oxalobacteraceae</taxon>
        <taxon>Telluria group</taxon>
        <taxon>Duganella</taxon>
    </lineage>
</organism>
<dbReference type="Proteomes" id="UP000175989">
    <property type="component" value="Unassembled WGS sequence"/>
</dbReference>
<keyword evidence="1" id="KW-0732">Signal</keyword>
<comment type="caution">
    <text evidence="2">The sequence shown here is derived from an EMBL/GenBank/DDBJ whole genome shotgun (WGS) entry which is preliminary data.</text>
</comment>
<feature type="signal peptide" evidence="1">
    <location>
        <begin position="1"/>
        <end position="23"/>
    </location>
</feature>
<name>A0A1E7WZN7_9BURK</name>
<dbReference type="RefSeq" id="WP_141749457.1">
    <property type="nucleotide sequence ID" value="NZ_LROM01000066.1"/>
</dbReference>
<evidence type="ECO:0000313" key="2">
    <source>
        <dbReference type="EMBL" id="OFA05374.1"/>
    </source>
</evidence>
<feature type="chain" id="PRO_5009208030" description="PEP-CTERM motif protein" evidence="1">
    <location>
        <begin position="24"/>
        <end position="231"/>
    </location>
</feature>
<protein>
    <recommendedName>
        <fullName evidence="4">PEP-CTERM motif protein</fullName>
    </recommendedName>
</protein>